<protein>
    <submittedName>
        <fullName evidence="8">DsbE family thiol:disulfide interchange protein</fullName>
    </submittedName>
</protein>
<dbReference type="EMBL" id="JBHRSV010000012">
    <property type="protein sequence ID" value="MFC2925873.1"/>
    <property type="molecule type" value="Genomic_DNA"/>
</dbReference>
<feature type="domain" description="Thioredoxin" evidence="7">
    <location>
        <begin position="33"/>
        <end position="168"/>
    </location>
</feature>
<dbReference type="InterPro" id="IPR004799">
    <property type="entry name" value="Periplasmic_diS_OxRdtase_DsbE"/>
</dbReference>
<evidence type="ECO:0000256" key="4">
    <source>
        <dbReference type="ARBA" id="ARBA00023157"/>
    </source>
</evidence>
<accession>A0ABV6ZX17</accession>
<evidence type="ECO:0000256" key="2">
    <source>
        <dbReference type="ARBA" id="ARBA00007758"/>
    </source>
</evidence>
<dbReference type="PANTHER" id="PTHR42852">
    <property type="entry name" value="THIOL:DISULFIDE INTERCHANGE PROTEIN DSBE"/>
    <property type="match status" value="1"/>
</dbReference>
<dbReference type="PANTHER" id="PTHR42852:SF6">
    <property type="entry name" value="THIOL:DISULFIDE INTERCHANGE PROTEIN DSBE"/>
    <property type="match status" value="1"/>
</dbReference>
<evidence type="ECO:0000313" key="9">
    <source>
        <dbReference type="Proteomes" id="UP001595379"/>
    </source>
</evidence>
<sequence>MNGLRLLPAGVLVVLVAVFAWLLLGPERVSDDPMVGQSVPSVTLEALPGRAGFDPAAIEGPYLLNIWGSWCPPCRAEHPLLMRLSEEGIPIYGAAWRDSPENAGRFLAELGDPFAGVVLDPRGELVIGLGVTGAPETFIVDADGIIRARHAGPLTPQALQRDIIPVWNEVSGE</sequence>
<dbReference type="InterPro" id="IPR036249">
    <property type="entry name" value="Thioredoxin-like_sf"/>
</dbReference>
<dbReference type="InterPro" id="IPR013740">
    <property type="entry name" value="Redoxin"/>
</dbReference>
<dbReference type="SUPFAM" id="SSF52833">
    <property type="entry name" value="Thioredoxin-like"/>
    <property type="match status" value="1"/>
</dbReference>
<dbReference type="Proteomes" id="UP001595379">
    <property type="component" value="Unassembled WGS sequence"/>
</dbReference>
<dbReference type="Gene3D" id="3.40.30.10">
    <property type="entry name" value="Glutaredoxin"/>
    <property type="match status" value="1"/>
</dbReference>
<dbReference type="NCBIfam" id="TIGR00385">
    <property type="entry name" value="dsbE"/>
    <property type="match status" value="1"/>
</dbReference>
<keyword evidence="9" id="KW-1185">Reference proteome</keyword>
<comment type="similarity">
    <text evidence="2">Belongs to the thioredoxin family. DsbE subfamily.</text>
</comment>
<proteinExistence type="inferred from homology"/>
<evidence type="ECO:0000256" key="5">
    <source>
        <dbReference type="ARBA" id="ARBA00023284"/>
    </source>
</evidence>
<keyword evidence="3" id="KW-0201">Cytochrome c-type biogenesis</keyword>
<evidence type="ECO:0000259" key="7">
    <source>
        <dbReference type="PROSITE" id="PS51352"/>
    </source>
</evidence>
<reference evidence="9" key="1">
    <citation type="journal article" date="2019" name="Int. J. Syst. Evol. Microbiol.">
        <title>The Global Catalogue of Microorganisms (GCM) 10K type strain sequencing project: providing services to taxonomists for standard genome sequencing and annotation.</title>
        <authorList>
            <consortium name="The Broad Institute Genomics Platform"/>
            <consortium name="The Broad Institute Genome Sequencing Center for Infectious Disease"/>
            <person name="Wu L."/>
            <person name="Ma J."/>
        </authorList>
    </citation>
    <scope>NUCLEOTIDE SEQUENCE [LARGE SCALE GENOMIC DNA]</scope>
    <source>
        <strain evidence="9">KCTC 52487</strain>
    </source>
</reference>
<dbReference type="InterPro" id="IPR017937">
    <property type="entry name" value="Thioredoxin_CS"/>
</dbReference>
<feature type="transmembrane region" description="Helical" evidence="6">
    <location>
        <begin position="6"/>
        <end position="24"/>
    </location>
</feature>
<keyword evidence="4" id="KW-1015">Disulfide bond</keyword>
<dbReference type="PROSITE" id="PS00194">
    <property type="entry name" value="THIOREDOXIN_1"/>
    <property type="match status" value="1"/>
</dbReference>
<dbReference type="CDD" id="cd03010">
    <property type="entry name" value="TlpA_like_DsbE"/>
    <property type="match status" value="1"/>
</dbReference>
<organism evidence="8 9">
    <name type="scientific">Hyphobacterium vulgare</name>
    <dbReference type="NCBI Taxonomy" id="1736751"/>
    <lineage>
        <taxon>Bacteria</taxon>
        <taxon>Pseudomonadati</taxon>
        <taxon>Pseudomonadota</taxon>
        <taxon>Alphaproteobacteria</taxon>
        <taxon>Maricaulales</taxon>
        <taxon>Maricaulaceae</taxon>
        <taxon>Hyphobacterium</taxon>
    </lineage>
</organism>
<keyword evidence="6" id="KW-1133">Transmembrane helix</keyword>
<name>A0ABV6ZX17_9PROT</name>
<keyword evidence="5" id="KW-0676">Redox-active center</keyword>
<evidence type="ECO:0000313" key="8">
    <source>
        <dbReference type="EMBL" id="MFC2925873.1"/>
    </source>
</evidence>
<dbReference type="PROSITE" id="PS51352">
    <property type="entry name" value="THIOREDOXIN_2"/>
    <property type="match status" value="1"/>
</dbReference>
<gene>
    <name evidence="8" type="ORF">ACFOOR_07120</name>
</gene>
<keyword evidence="6" id="KW-0812">Transmembrane</keyword>
<comment type="subcellular location">
    <subcellularLocation>
        <location evidence="1">Cell envelope</location>
    </subcellularLocation>
</comment>
<evidence type="ECO:0000256" key="6">
    <source>
        <dbReference type="SAM" id="Phobius"/>
    </source>
</evidence>
<keyword evidence="6" id="KW-0472">Membrane</keyword>
<evidence type="ECO:0000256" key="1">
    <source>
        <dbReference type="ARBA" id="ARBA00004196"/>
    </source>
</evidence>
<dbReference type="Pfam" id="PF08534">
    <property type="entry name" value="Redoxin"/>
    <property type="match status" value="1"/>
</dbReference>
<comment type="caution">
    <text evidence="8">The sequence shown here is derived from an EMBL/GenBank/DDBJ whole genome shotgun (WGS) entry which is preliminary data.</text>
</comment>
<dbReference type="InterPro" id="IPR013766">
    <property type="entry name" value="Thioredoxin_domain"/>
</dbReference>
<evidence type="ECO:0000256" key="3">
    <source>
        <dbReference type="ARBA" id="ARBA00022748"/>
    </source>
</evidence>
<dbReference type="RefSeq" id="WP_343164937.1">
    <property type="nucleotide sequence ID" value="NZ_JBHRSV010000012.1"/>
</dbReference>
<dbReference type="InterPro" id="IPR050553">
    <property type="entry name" value="Thioredoxin_ResA/DsbE_sf"/>
</dbReference>